<dbReference type="Proteomes" id="UP000198324">
    <property type="component" value="Unassembled WGS sequence"/>
</dbReference>
<evidence type="ECO:0000256" key="9">
    <source>
        <dbReference type="HAMAP-Rule" id="MF_00236"/>
    </source>
</evidence>
<reference evidence="11 12" key="1">
    <citation type="submission" date="2017-06" db="EMBL/GenBank/DDBJ databases">
        <authorList>
            <person name="Kim H.J."/>
            <person name="Triplett B.A."/>
        </authorList>
    </citation>
    <scope>NUCLEOTIDE SEQUENCE [LARGE SCALE GENOMIC DNA]</scope>
    <source>
        <strain evidence="11 12">DSM 13116</strain>
    </source>
</reference>
<evidence type="ECO:0000256" key="7">
    <source>
        <dbReference type="ARBA" id="ARBA00023010"/>
    </source>
</evidence>
<dbReference type="GO" id="GO:0008320">
    <property type="term" value="F:protein transmembrane transporter activity"/>
    <property type="evidence" value="ECO:0007669"/>
    <property type="project" value="UniProtKB-UniRule"/>
</dbReference>
<proteinExistence type="inferred from homology"/>
<dbReference type="OrthoDB" id="9813726at2"/>
<evidence type="ECO:0000256" key="1">
    <source>
        <dbReference type="ARBA" id="ARBA00004162"/>
    </source>
</evidence>
<dbReference type="AlphaFoldDB" id="A0A238Z6P3"/>
<comment type="subunit">
    <text evidence="9">Forms a complex with TatC.</text>
</comment>
<keyword evidence="2 9" id="KW-0813">Transport</keyword>
<keyword evidence="6 9" id="KW-1133">Transmembrane helix</keyword>
<evidence type="ECO:0000256" key="4">
    <source>
        <dbReference type="ARBA" id="ARBA00022692"/>
    </source>
</evidence>
<comment type="similarity">
    <text evidence="9">Belongs to the TatA/E family.</text>
</comment>
<evidence type="ECO:0000256" key="3">
    <source>
        <dbReference type="ARBA" id="ARBA00022475"/>
    </source>
</evidence>
<dbReference type="EMBL" id="FZOC01000002">
    <property type="protein sequence ID" value="SNR78749.1"/>
    <property type="molecule type" value="Genomic_DNA"/>
</dbReference>
<comment type="function">
    <text evidence="9">Part of the twin-arginine translocation (Tat) system that transports large folded proteins containing a characteristic twin-arginine motif in their signal peptide across membranes. TatA could form the protein-conducting channel of the Tat system.</text>
</comment>
<keyword evidence="7 9" id="KW-0811">Translocation</keyword>
<comment type="subcellular location">
    <subcellularLocation>
        <location evidence="1 9">Cell membrane</location>
        <topology evidence="1 9">Single-pass membrane protein</topology>
    </subcellularLocation>
</comment>
<evidence type="ECO:0000256" key="8">
    <source>
        <dbReference type="ARBA" id="ARBA00023136"/>
    </source>
</evidence>
<dbReference type="NCBIfam" id="TIGR01411">
    <property type="entry name" value="tatAE"/>
    <property type="match status" value="1"/>
</dbReference>
<dbReference type="HAMAP" id="MF_00236">
    <property type="entry name" value="TatA_E"/>
    <property type="match status" value="1"/>
</dbReference>
<dbReference type="RefSeq" id="WP_089272871.1">
    <property type="nucleotide sequence ID" value="NZ_FZOC01000002.1"/>
</dbReference>
<protein>
    <recommendedName>
        <fullName evidence="9">Sec-independent protein translocase protein TatA</fullName>
    </recommendedName>
</protein>
<dbReference type="Gene3D" id="1.20.5.3310">
    <property type="match status" value="1"/>
</dbReference>
<dbReference type="GO" id="GO:0033281">
    <property type="term" value="C:TAT protein transport complex"/>
    <property type="evidence" value="ECO:0007669"/>
    <property type="project" value="UniProtKB-UniRule"/>
</dbReference>
<organism evidence="11 12">
    <name type="scientific">Humidesulfovibrio mexicanus</name>
    <dbReference type="NCBI Taxonomy" id="147047"/>
    <lineage>
        <taxon>Bacteria</taxon>
        <taxon>Pseudomonadati</taxon>
        <taxon>Thermodesulfobacteriota</taxon>
        <taxon>Desulfovibrionia</taxon>
        <taxon>Desulfovibrionales</taxon>
        <taxon>Desulfovibrionaceae</taxon>
        <taxon>Humidesulfovibrio</taxon>
    </lineage>
</organism>
<evidence type="ECO:0000256" key="2">
    <source>
        <dbReference type="ARBA" id="ARBA00022448"/>
    </source>
</evidence>
<evidence type="ECO:0000256" key="6">
    <source>
        <dbReference type="ARBA" id="ARBA00022989"/>
    </source>
</evidence>
<keyword evidence="12" id="KW-1185">Reference proteome</keyword>
<keyword evidence="8 9" id="KW-0472">Membrane</keyword>
<gene>
    <name evidence="9" type="primary">tatA</name>
    <name evidence="11" type="ORF">SAMN04488503_1278</name>
</gene>
<evidence type="ECO:0000256" key="10">
    <source>
        <dbReference type="SAM" id="MobiDB-lite"/>
    </source>
</evidence>
<accession>A0A238Z6P3</accession>
<keyword evidence="4 9" id="KW-0812">Transmembrane</keyword>
<dbReference type="PANTHER" id="PTHR42982:SF1">
    <property type="entry name" value="SEC-INDEPENDENT PROTEIN TRANSLOCASE PROTEIN TATA"/>
    <property type="match status" value="1"/>
</dbReference>
<dbReference type="InterPro" id="IPR003369">
    <property type="entry name" value="TatA/B/E"/>
</dbReference>
<dbReference type="GO" id="GO:0043953">
    <property type="term" value="P:protein transport by the Tat complex"/>
    <property type="evidence" value="ECO:0007669"/>
    <property type="project" value="UniProtKB-UniRule"/>
</dbReference>
<feature type="compositionally biased region" description="Low complexity" evidence="10">
    <location>
        <begin position="54"/>
        <end position="79"/>
    </location>
</feature>
<name>A0A238Z6P3_9BACT</name>
<sequence length="89" mass="9450">MLGELLQPQHLLLILVIALLVFGPSKLPQIGANMGKTIREFKSALSAQDEVKVAAPKQSAQPEPAAQQPVQPAQTSAQAEAPKQEQKSA</sequence>
<evidence type="ECO:0000256" key="5">
    <source>
        <dbReference type="ARBA" id="ARBA00022927"/>
    </source>
</evidence>
<dbReference type="PANTHER" id="PTHR42982">
    <property type="entry name" value="SEC-INDEPENDENT PROTEIN TRANSLOCASE PROTEIN TATA"/>
    <property type="match status" value="1"/>
</dbReference>
<feature type="region of interest" description="Disordered" evidence="10">
    <location>
        <begin position="51"/>
        <end position="89"/>
    </location>
</feature>
<keyword evidence="5 9" id="KW-0653">Protein transport</keyword>
<dbReference type="Pfam" id="PF02416">
    <property type="entry name" value="TatA_B_E"/>
    <property type="match status" value="1"/>
</dbReference>
<evidence type="ECO:0000313" key="12">
    <source>
        <dbReference type="Proteomes" id="UP000198324"/>
    </source>
</evidence>
<keyword evidence="3 9" id="KW-1003">Cell membrane</keyword>
<dbReference type="InterPro" id="IPR006312">
    <property type="entry name" value="TatA/E"/>
</dbReference>
<evidence type="ECO:0000313" key="11">
    <source>
        <dbReference type="EMBL" id="SNR78749.1"/>
    </source>
</evidence>